<feature type="region of interest" description="Disordered" evidence="1">
    <location>
        <begin position="145"/>
        <end position="165"/>
    </location>
</feature>
<dbReference type="EMBL" id="ABJB010416854">
    <property type="status" value="NOT_ANNOTATED_CDS"/>
    <property type="molecule type" value="Genomic_DNA"/>
</dbReference>
<evidence type="ECO:0000313" key="3">
    <source>
        <dbReference type="EnsemblMetazoa" id="ISCW010943-PA"/>
    </source>
</evidence>
<dbReference type="PaxDb" id="6945-B7Q6U6"/>
<dbReference type="Proteomes" id="UP000001555">
    <property type="component" value="Unassembled WGS sequence"/>
</dbReference>
<dbReference type="VEuPathDB" id="VectorBase:ISCP_023635"/>
<feature type="compositionally biased region" description="Polar residues" evidence="1">
    <location>
        <begin position="149"/>
        <end position="159"/>
    </location>
</feature>
<protein>
    <submittedName>
        <fullName evidence="2 3">Uncharacterized protein</fullName>
    </submittedName>
</protein>
<gene>
    <name evidence="2" type="ORF">IscW_ISCW010943</name>
</gene>
<dbReference type="PANTHER" id="PTHR34007:SF1">
    <property type="entry name" value="AEROLYSIN-LIKE PROTEIN-RELATED"/>
    <property type="match status" value="1"/>
</dbReference>
<dbReference type="SUPFAM" id="SSF56973">
    <property type="entry name" value="Aerolisin/ETX pore-forming domain"/>
    <property type="match status" value="1"/>
</dbReference>
<dbReference type="VEuPathDB" id="VectorBase:ISCW010943"/>
<reference evidence="3" key="2">
    <citation type="submission" date="2020-05" db="UniProtKB">
        <authorList>
            <consortium name="EnsemblMetazoa"/>
        </authorList>
    </citation>
    <scope>IDENTIFICATION</scope>
    <source>
        <strain evidence="3">wikel</strain>
    </source>
</reference>
<reference evidence="2 4" key="1">
    <citation type="submission" date="2008-03" db="EMBL/GenBank/DDBJ databases">
        <title>Annotation of Ixodes scapularis.</title>
        <authorList>
            <consortium name="Ixodes scapularis Genome Project Consortium"/>
            <person name="Caler E."/>
            <person name="Hannick L.I."/>
            <person name="Bidwell S."/>
            <person name="Joardar V."/>
            <person name="Thiagarajan M."/>
            <person name="Amedeo P."/>
            <person name="Galinsky K.J."/>
            <person name="Schobel S."/>
            <person name="Inman J."/>
            <person name="Hostetler J."/>
            <person name="Miller J."/>
            <person name="Hammond M."/>
            <person name="Megy K."/>
            <person name="Lawson D."/>
            <person name="Kodira C."/>
            <person name="Sutton G."/>
            <person name="Meyer J."/>
            <person name="Hill C.A."/>
            <person name="Birren B."/>
            <person name="Nene V."/>
            <person name="Collins F."/>
            <person name="Alarcon-Chaidez F."/>
            <person name="Wikel S."/>
            <person name="Strausberg R."/>
        </authorList>
    </citation>
    <scope>NUCLEOTIDE SEQUENCE [LARGE SCALE GENOMIC DNA]</scope>
    <source>
        <strain evidence="4">Wikel</strain>
        <strain evidence="2">Wikel colony</strain>
    </source>
</reference>
<accession>B7Q6U6</accession>
<organism>
    <name type="scientific">Ixodes scapularis</name>
    <name type="common">Black-legged tick</name>
    <name type="synonym">Deer tick</name>
    <dbReference type="NCBI Taxonomy" id="6945"/>
    <lineage>
        <taxon>Eukaryota</taxon>
        <taxon>Metazoa</taxon>
        <taxon>Ecdysozoa</taxon>
        <taxon>Arthropoda</taxon>
        <taxon>Chelicerata</taxon>
        <taxon>Arachnida</taxon>
        <taxon>Acari</taxon>
        <taxon>Parasitiformes</taxon>
        <taxon>Ixodida</taxon>
        <taxon>Ixodoidea</taxon>
        <taxon>Ixodidae</taxon>
        <taxon>Ixodinae</taxon>
        <taxon>Ixodes</taxon>
    </lineage>
</organism>
<dbReference type="EnsemblMetazoa" id="ISCW010943-RA">
    <property type="protein sequence ID" value="ISCW010943-PA"/>
    <property type="gene ID" value="ISCW010943"/>
</dbReference>
<dbReference type="Gene3D" id="2.170.15.10">
    <property type="entry name" value="Proaerolysin, chain A, domain 3"/>
    <property type="match status" value="1"/>
</dbReference>
<evidence type="ECO:0000313" key="2">
    <source>
        <dbReference type="EMBL" id="EEC14568.1"/>
    </source>
</evidence>
<sequence>MNVSVSVSVKVPLIAGGSGSRYFQMDYESKQGKTTKNQVVYILDFQVTIPAQKSVDILVQILEQEEVVDWTADIIVSGYFTVYYKELLGGRHLYVYPISLACSDPLVKIDLTSCVYKAEGTFTGVQSKTTIVSVSERSLNEISRVVTRRPSSNPSSGNELNGDEI</sequence>
<dbReference type="VEuPathDB" id="VectorBase:ISCI010943"/>
<dbReference type="InParanoid" id="B7Q6U6"/>
<keyword evidence="4" id="KW-1185">Reference proteome</keyword>
<evidence type="ECO:0000256" key="1">
    <source>
        <dbReference type="SAM" id="MobiDB-lite"/>
    </source>
</evidence>
<evidence type="ECO:0000313" key="4">
    <source>
        <dbReference type="Proteomes" id="UP000001555"/>
    </source>
</evidence>
<dbReference type="InterPro" id="IPR053280">
    <property type="entry name" value="Aerolysin-like_pore-former"/>
</dbReference>
<dbReference type="AlphaFoldDB" id="B7Q6U6"/>
<dbReference type="HOGENOM" id="CLU_1612658_0_0_1"/>
<dbReference type="PANTHER" id="PTHR34007">
    <property type="entry name" value="AEROLYSIN-LIKE PROTEIN-RELATED"/>
    <property type="match status" value="1"/>
</dbReference>
<name>B7Q6U6_IXOSC</name>
<dbReference type="EMBL" id="DS870229">
    <property type="protein sequence ID" value="EEC14568.1"/>
    <property type="molecule type" value="Genomic_DNA"/>
</dbReference>
<proteinExistence type="predicted"/>